<reference evidence="1 2" key="1">
    <citation type="submission" date="2016-10" db="EMBL/GenBank/DDBJ databases">
        <title>The whole genome sequencing and assembly of L. cotyniformis subsp. torquens DSM 20004 strain.</title>
        <authorList>
            <person name="Park M.-K."/>
            <person name="Lee Y.-J."/>
            <person name="Yi H."/>
            <person name="Bahn Y.-S."/>
            <person name="Kim J.F."/>
            <person name="Lee D.-W."/>
        </authorList>
    </citation>
    <scope>NUCLEOTIDE SEQUENCE [LARGE SCALE GENOMIC DNA]</scope>
    <source>
        <strain evidence="1 2">DSM 20004</strain>
    </source>
</reference>
<keyword evidence="2" id="KW-1185">Reference proteome</keyword>
<evidence type="ECO:0000313" key="2">
    <source>
        <dbReference type="Proteomes" id="UP000223559"/>
    </source>
</evidence>
<dbReference type="EMBL" id="CP017697">
    <property type="protein sequence ID" value="ATO43386.1"/>
    <property type="molecule type" value="Genomic_DNA"/>
</dbReference>
<protein>
    <recommendedName>
        <fullName evidence="3">DUF2513 domain-containing protein</fullName>
    </recommendedName>
</protein>
<dbReference type="Proteomes" id="UP000223559">
    <property type="component" value="Chromosome"/>
</dbReference>
<accession>A0A2D1KMS7</accession>
<sequence>MKLNHDCIRAVLLELEDRLSLNGLLLPNDLEAFNSYQKFGEDEFIYCLDKLIEAGFLVGYIQRLDDSIYTYSVSSITWNGHEYLDTIRDNKVWHDSKKIASKFTSVSLSLMSEIASKVILKSLHLDEL</sequence>
<evidence type="ECO:0008006" key="3">
    <source>
        <dbReference type="Google" id="ProtNLM"/>
    </source>
</evidence>
<dbReference type="InterPro" id="IPR019650">
    <property type="entry name" value="DUF2513"/>
</dbReference>
<dbReference type="RefSeq" id="WP_010012998.1">
    <property type="nucleotide sequence ID" value="NZ_AEOS01000102.1"/>
</dbReference>
<dbReference type="KEGG" id="lcy:LC20004_05455"/>
<organism evidence="1 2">
    <name type="scientific">Loigolactobacillus coryniformis subsp. torquens DSM 20004 = KCTC 3535</name>
    <dbReference type="NCBI Taxonomy" id="1423822"/>
    <lineage>
        <taxon>Bacteria</taxon>
        <taxon>Bacillati</taxon>
        <taxon>Bacillota</taxon>
        <taxon>Bacilli</taxon>
        <taxon>Lactobacillales</taxon>
        <taxon>Lactobacillaceae</taxon>
        <taxon>Loigolactobacillus</taxon>
    </lineage>
</organism>
<evidence type="ECO:0000313" key="1">
    <source>
        <dbReference type="EMBL" id="ATO43386.1"/>
    </source>
</evidence>
<proteinExistence type="predicted"/>
<dbReference type="AlphaFoldDB" id="A0A2D1KMS7"/>
<dbReference type="Pfam" id="PF10711">
    <property type="entry name" value="DUF2513"/>
    <property type="match status" value="1"/>
</dbReference>
<gene>
    <name evidence="1" type="ORF">LC20004_05455</name>
</gene>
<dbReference type="OrthoDB" id="6960201at2"/>
<name>A0A2D1KMS7_9LACO</name>